<dbReference type="InterPro" id="IPR046760">
    <property type="entry name" value="Tab2-like_N"/>
</dbReference>
<proteinExistence type="predicted"/>
<accession>A0ABV0KTB2</accession>
<feature type="domain" description="RNA-binding protein Tab2/Atab2 C-terminal" evidence="2">
    <location>
        <begin position="130"/>
        <end position="286"/>
    </location>
</feature>
<gene>
    <name evidence="3" type="ORF">NDI38_29275</name>
</gene>
<evidence type="ECO:0000259" key="2">
    <source>
        <dbReference type="Pfam" id="PF20429"/>
    </source>
</evidence>
<comment type="caution">
    <text evidence="3">The sequence shown here is derived from an EMBL/GenBank/DDBJ whole genome shotgun (WGS) entry which is preliminary data.</text>
</comment>
<dbReference type="Proteomes" id="UP001476950">
    <property type="component" value="Unassembled WGS sequence"/>
</dbReference>
<evidence type="ECO:0000313" key="3">
    <source>
        <dbReference type="EMBL" id="MEP1062469.1"/>
    </source>
</evidence>
<reference evidence="3 4" key="1">
    <citation type="submission" date="2022-04" db="EMBL/GenBank/DDBJ databases">
        <title>Positive selection, recombination, and allopatry shape intraspecific diversity of widespread and dominant cyanobacteria.</title>
        <authorList>
            <person name="Wei J."/>
            <person name="Shu W."/>
            <person name="Hu C."/>
        </authorList>
    </citation>
    <scope>NUCLEOTIDE SEQUENCE [LARGE SCALE GENOMIC DNA]</scope>
    <source>
        <strain evidence="3 4">AS-A4</strain>
    </source>
</reference>
<protein>
    <submittedName>
        <fullName evidence="3">Tab2/Atab2 family RNA-binding protein</fullName>
    </submittedName>
</protein>
<dbReference type="RefSeq" id="WP_190448481.1">
    <property type="nucleotide sequence ID" value="NZ_JAMPLM010000067.1"/>
</dbReference>
<dbReference type="EMBL" id="JAMPLM010000067">
    <property type="protein sequence ID" value="MEP1062469.1"/>
    <property type="molecule type" value="Genomic_DNA"/>
</dbReference>
<sequence length="289" mass="32190">MTVWELDFYRRPLQNAAGDPLWELLICDSVGAFQFVTYCAQAQASASWLLTQLQSQLQAWIEAGHTLPDRLLVFRPQTLHLLETAGQQLGIAIEATRRTPRLKHLLVERSRQYATLTDSLEARYTGQGYQPLALDKLPPVPLPEKLWGDRWRFASLPAVDLIDTVSDRMIPILSVPEALLPLKLGLASTVPIPGVVIDGGRQAMRLANWLQQSQPVSLGYIPGAPDGLILEAGLADRWILTTFEDTEVATAGQAYEQHKQLSQGLHFLLVQPDDSGMTYSGFWLLKPED</sequence>
<dbReference type="InterPro" id="IPR046761">
    <property type="entry name" value="Tab2-like_C"/>
</dbReference>
<keyword evidence="4" id="KW-1185">Reference proteome</keyword>
<evidence type="ECO:0000259" key="1">
    <source>
        <dbReference type="Pfam" id="PF06485"/>
    </source>
</evidence>
<dbReference type="Pfam" id="PF20429">
    <property type="entry name" value="Tab2-like_C"/>
    <property type="match status" value="1"/>
</dbReference>
<organism evidence="3 4">
    <name type="scientific">Stenomitos frigidus AS-A4</name>
    <dbReference type="NCBI Taxonomy" id="2933935"/>
    <lineage>
        <taxon>Bacteria</taxon>
        <taxon>Bacillati</taxon>
        <taxon>Cyanobacteriota</taxon>
        <taxon>Cyanophyceae</taxon>
        <taxon>Leptolyngbyales</taxon>
        <taxon>Leptolyngbyaceae</taxon>
        <taxon>Stenomitos</taxon>
    </lineage>
</organism>
<feature type="domain" description="RNA-binding protein Tab2-like N-terminal" evidence="1">
    <location>
        <begin position="3"/>
        <end position="109"/>
    </location>
</feature>
<dbReference type="InterPro" id="IPR009472">
    <property type="entry name" value="Tab2-like"/>
</dbReference>
<name>A0ABV0KTB2_9CYAN</name>
<dbReference type="PANTHER" id="PTHR34556:SF2">
    <property type="entry name" value="PROTEIN TAB2 HOMOLOG, CHLOROPLASTIC"/>
    <property type="match status" value="1"/>
</dbReference>
<dbReference type="PANTHER" id="PTHR34556">
    <property type="match status" value="1"/>
</dbReference>
<dbReference type="Pfam" id="PF06485">
    <property type="entry name" value="Tab2-like_N"/>
    <property type="match status" value="1"/>
</dbReference>
<evidence type="ECO:0000313" key="4">
    <source>
        <dbReference type="Proteomes" id="UP001476950"/>
    </source>
</evidence>